<dbReference type="Pfam" id="PF02782">
    <property type="entry name" value="FGGY_C"/>
    <property type="match status" value="1"/>
</dbReference>
<dbReference type="KEGG" id="tep:TepRe1_2052"/>
<evidence type="ECO:0000313" key="12">
    <source>
        <dbReference type="EMBL" id="CDI40926.1"/>
    </source>
</evidence>
<dbReference type="InterPro" id="IPR000577">
    <property type="entry name" value="Carb_kinase_FGGY"/>
</dbReference>
<gene>
    <name evidence="9" type="primary">xylB</name>
    <name evidence="12" type="ordered locus">TEPIRE1_2209</name>
</gene>
<dbReference type="InterPro" id="IPR018483">
    <property type="entry name" value="Carb_kinase_FGGY_CS"/>
</dbReference>
<keyword evidence="6 9" id="KW-0067">ATP-binding</keyword>
<dbReference type="AlphaFoldDB" id="F4LR25"/>
<evidence type="ECO:0000256" key="3">
    <source>
        <dbReference type="ARBA" id="ARBA00022679"/>
    </source>
</evidence>
<dbReference type="InterPro" id="IPR006000">
    <property type="entry name" value="Xylulokinase"/>
</dbReference>
<keyword evidence="2 9" id="KW-0859">Xylose metabolism</keyword>
<dbReference type="KEGG" id="tae:TepiRe1_2209"/>
<evidence type="ECO:0000313" key="13">
    <source>
        <dbReference type="Proteomes" id="UP000010802"/>
    </source>
</evidence>
<dbReference type="Gene3D" id="3.30.420.40">
    <property type="match status" value="2"/>
</dbReference>
<evidence type="ECO:0000256" key="8">
    <source>
        <dbReference type="RuleBase" id="RU003733"/>
    </source>
</evidence>
<reference evidence="13" key="1">
    <citation type="journal article" date="2013" name="Genome Announc.">
        <title>First genome sequence of a syntrophic acetate-oxidizing bacterium, Tepidanaerobacter acetatoxydans strain Re1.</title>
        <authorList>
            <person name="Manzoor S."/>
            <person name="Bongcam-Rudloff E."/>
            <person name="Schnurer A."/>
            <person name="Muller B."/>
        </authorList>
    </citation>
    <scope>NUCLEOTIDE SEQUENCE [LARGE SCALE GENOMIC DNA]</scope>
    <source>
        <strain evidence="13">Re1</strain>
    </source>
</reference>
<dbReference type="InterPro" id="IPR018485">
    <property type="entry name" value="FGGY_C"/>
</dbReference>
<organism evidence="12 13">
    <name type="scientific">Tepidanaerobacter acetatoxydans (strain DSM 21804 / JCM 16047 / Re1)</name>
    <dbReference type="NCBI Taxonomy" id="1209989"/>
    <lineage>
        <taxon>Bacteria</taxon>
        <taxon>Bacillati</taxon>
        <taxon>Bacillota</taxon>
        <taxon>Clostridia</taxon>
        <taxon>Thermosediminibacterales</taxon>
        <taxon>Tepidanaerobacteraceae</taxon>
        <taxon>Tepidanaerobacter</taxon>
    </lineage>
</organism>
<dbReference type="PIRSF" id="PIRSF000538">
    <property type="entry name" value="GlpK"/>
    <property type="match status" value="1"/>
</dbReference>
<dbReference type="Proteomes" id="UP000010802">
    <property type="component" value="Chromosome"/>
</dbReference>
<dbReference type="CDD" id="cd07805">
    <property type="entry name" value="ASKHA_NBD_FGGY_CvXK-like"/>
    <property type="match status" value="1"/>
</dbReference>
<dbReference type="EMBL" id="HF563609">
    <property type="protein sequence ID" value="CDI40926.1"/>
    <property type="molecule type" value="Genomic_DNA"/>
</dbReference>
<dbReference type="PANTHER" id="PTHR43095">
    <property type="entry name" value="SUGAR KINASE"/>
    <property type="match status" value="1"/>
</dbReference>
<dbReference type="EC" id="2.7.1.17" evidence="9"/>
<comment type="similarity">
    <text evidence="1 8">Belongs to the FGGY kinase family.</text>
</comment>
<dbReference type="InterPro" id="IPR050406">
    <property type="entry name" value="FGGY_Carb_Kinase"/>
</dbReference>
<evidence type="ECO:0000256" key="2">
    <source>
        <dbReference type="ARBA" id="ARBA00022629"/>
    </source>
</evidence>
<comment type="catalytic activity">
    <reaction evidence="9">
        <text>D-xylulose + ATP = D-xylulose 5-phosphate + ADP + H(+)</text>
        <dbReference type="Rhea" id="RHEA:10964"/>
        <dbReference type="ChEBI" id="CHEBI:15378"/>
        <dbReference type="ChEBI" id="CHEBI:17140"/>
        <dbReference type="ChEBI" id="CHEBI:30616"/>
        <dbReference type="ChEBI" id="CHEBI:57737"/>
        <dbReference type="ChEBI" id="CHEBI:456216"/>
        <dbReference type="EC" id="2.7.1.17"/>
    </reaction>
</comment>
<dbReference type="HOGENOM" id="CLU_009281_3_2_9"/>
<dbReference type="InterPro" id="IPR043129">
    <property type="entry name" value="ATPase_NBD"/>
</dbReference>
<dbReference type="GO" id="GO:0005997">
    <property type="term" value="P:xylulose metabolic process"/>
    <property type="evidence" value="ECO:0007669"/>
    <property type="project" value="InterPro"/>
</dbReference>
<dbReference type="GO" id="GO:0005524">
    <property type="term" value="F:ATP binding"/>
    <property type="evidence" value="ECO:0007669"/>
    <property type="project" value="UniProtKB-KW"/>
</dbReference>
<sequence>MNKYLLAHDLGTSGDKATLFTADGTLINSCTYEYETKFFNGNWAEQNPLDWWKAFCETNKHLLEGVDKRKVSAVAFSGQMMGCVCVDSNGRPLRNAIIWADQRSTKEEETIRNKIDESRFYKITGHRISASYSIEKLMWVRNNEPDVFKQTCKVLLPKDYIIYKLTGEFVTDYSDASGTNAFDIVKCKWSDEIMEAAGIDKCLFPAAYPSTNIVGEISKNIAGECGLASGTKVIIGGGDGVCASVGAASVVENAAYNYLGSSSWISFTSKEPVFDNELRTFNWVHMVPGYYSPTGTMQAAANSYNFVKKILFDGLSILEKNKISIYELMDKEINSSKVGANGLVFLPYLLGERSPRWNPKARGAFIGLKMEHTKGDLLRATVEGILMNLAIILQVFKKESDISDINVIGGLAQSDVILHLLSDIYGIKVHKLNYLEEATSIGAAVAAGVGSGELKDFNEVHKFIKIKEDIIPDLENHKKYERIKKVFDESYYALLDVYEQLNKI</sequence>
<dbReference type="PANTHER" id="PTHR43095:SF5">
    <property type="entry name" value="XYLULOSE KINASE"/>
    <property type="match status" value="1"/>
</dbReference>
<dbReference type="InterPro" id="IPR018484">
    <property type="entry name" value="FGGY_N"/>
</dbReference>
<protein>
    <recommendedName>
        <fullName evidence="9">Xylulose kinase</fullName>
        <shortName evidence="9">Xylulokinase</shortName>
        <ecNumber evidence="9">2.7.1.17</ecNumber>
    </recommendedName>
</protein>
<evidence type="ECO:0000256" key="1">
    <source>
        <dbReference type="ARBA" id="ARBA00009156"/>
    </source>
</evidence>
<evidence type="ECO:0000256" key="7">
    <source>
        <dbReference type="ARBA" id="ARBA00023277"/>
    </source>
</evidence>
<dbReference type="RefSeq" id="WP_013779099.1">
    <property type="nucleotide sequence ID" value="NC_015519.1"/>
</dbReference>
<feature type="domain" description="Carbohydrate kinase FGGY N-terminal" evidence="10">
    <location>
        <begin position="4"/>
        <end position="246"/>
    </location>
</feature>
<feature type="domain" description="Carbohydrate kinase FGGY C-terminal" evidence="11">
    <location>
        <begin position="256"/>
        <end position="449"/>
    </location>
</feature>
<dbReference type="OrthoDB" id="9805576at2"/>
<dbReference type="eggNOG" id="COG1070">
    <property type="taxonomic scope" value="Bacteria"/>
</dbReference>
<dbReference type="GO" id="GO:0004856">
    <property type="term" value="F:D-xylulokinase activity"/>
    <property type="evidence" value="ECO:0007669"/>
    <property type="project" value="UniProtKB-EC"/>
</dbReference>
<dbReference type="PROSITE" id="PS00445">
    <property type="entry name" value="FGGY_KINASES_2"/>
    <property type="match status" value="1"/>
</dbReference>
<accession>F4LR25</accession>
<evidence type="ECO:0000256" key="9">
    <source>
        <dbReference type="RuleBase" id="RU364073"/>
    </source>
</evidence>
<keyword evidence="4 9" id="KW-0547">Nucleotide-binding</keyword>
<keyword evidence="3 8" id="KW-0808">Transferase</keyword>
<dbReference type="Pfam" id="PF00370">
    <property type="entry name" value="FGGY_N"/>
    <property type="match status" value="1"/>
</dbReference>
<name>F4LR25_TEPAE</name>
<evidence type="ECO:0000259" key="10">
    <source>
        <dbReference type="Pfam" id="PF00370"/>
    </source>
</evidence>
<evidence type="ECO:0000256" key="6">
    <source>
        <dbReference type="ARBA" id="ARBA00022840"/>
    </source>
</evidence>
<keyword evidence="5 8" id="KW-0418">Kinase</keyword>
<proteinExistence type="inferred from homology"/>
<evidence type="ECO:0000256" key="4">
    <source>
        <dbReference type="ARBA" id="ARBA00022741"/>
    </source>
</evidence>
<evidence type="ECO:0000259" key="11">
    <source>
        <dbReference type="Pfam" id="PF02782"/>
    </source>
</evidence>
<dbReference type="SUPFAM" id="SSF53067">
    <property type="entry name" value="Actin-like ATPase domain"/>
    <property type="match status" value="2"/>
</dbReference>
<dbReference type="PROSITE" id="PS00933">
    <property type="entry name" value="FGGY_KINASES_1"/>
    <property type="match status" value="1"/>
</dbReference>
<keyword evidence="13" id="KW-1185">Reference proteome</keyword>
<keyword evidence="7 9" id="KW-0119">Carbohydrate metabolism</keyword>
<dbReference type="STRING" id="1209989.TepRe1_2052"/>
<evidence type="ECO:0000256" key="5">
    <source>
        <dbReference type="ARBA" id="ARBA00022777"/>
    </source>
</evidence>
<dbReference type="GO" id="GO:0042732">
    <property type="term" value="P:D-xylose metabolic process"/>
    <property type="evidence" value="ECO:0007669"/>
    <property type="project" value="UniProtKB-KW"/>
</dbReference>
<dbReference type="NCBIfam" id="TIGR01312">
    <property type="entry name" value="XylB"/>
    <property type="match status" value="1"/>
</dbReference>